<evidence type="ECO:0000313" key="2">
    <source>
        <dbReference type="Proteomes" id="UP000004810"/>
    </source>
</evidence>
<reference evidence="2" key="1">
    <citation type="submission" date="2012-08" db="EMBL/GenBank/DDBJ databases">
        <title>The Genome Sequence of Wuchereria bancrofti.</title>
        <authorList>
            <person name="Nutman T.B."/>
            <person name="Fink D.L."/>
            <person name="Russ C."/>
            <person name="Young S."/>
            <person name="Zeng Q."/>
            <person name="Koehrsen M."/>
            <person name="Alvarado L."/>
            <person name="Berlin A."/>
            <person name="Chapman S.B."/>
            <person name="Chen Z."/>
            <person name="Freedman E."/>
            <person name="Gellesch M."/>
            <person name="Goldberg J."/>
            <person name="Griggs A."/>
            <person name="Gujja S."/>
            <person name="Heilman E.R."/>
            <person name="Heiman D."/>
            <person name="Hepburn T."/>
            <person name="Howarth C."/>
            <person name="Jen D."/>
            <person name="Larson L."/>
            <person name="Lewis B."/>
            <person name="Mehta T."/>
            <person name="Park D."/>
            <person name="Pearson M."/>
            <person name="Roberts A."/>
            <person name="Saif S."/>
            <person name="Shea T."/>
            <person name="Shenoy N."/>
            <person name="Sisk P."/>
            <person name="Stolte C."/>
            <person name="Sykes S."/>
            <person name="Walk T."/>
            <person name="White J."/>
            <person name="Yandava C."/>
            <person name="Haas B."/>
            <person name="Henn M.R."/>
            <person name="Nusbaum C."/>
            <person name="Birren B."/>
        </authorList>
    </citation>
    <scope>NUCLEOTIDE SEQUENCE [LARGE SCALE GENOMIC DNA]</scope>
    <source>
        <strain evidence="2">NA</strain>
    </source>
</reference>
<dbReference type="AlphaFoldDB" id="J9E9S9"/>
<gene>
    <name evidence="1" type="ORF">WUBG_15351</name>
</gene>
<proteinExistence type="predicted"/>
<organism evidence="1 2">
    <name type="scientific">Wuchereria bancrofti</name>
    <dbReference type="NCBI Taxonomy" id="6293"/>
    <lineage>
        <taxon>Eukaryota</taxon>
        <taxon>Metazoa</taxon>
        <taxon>Ecdysozoa</taxon>
        <taxon>Nematoda</taxon>
        <taxon>Chromadorea</taxon>
        <taxon>Rhabditida</taxon>
        <taxon>Spirurina</taxon>
        <taxon>Spiruromorpha</taxon>
        <taxon>Filarioidea</taxon>
        <taxon>Onchocercidae</taxon>
        <taxon>Wuchereria</taxon>
    </lineage>
</organism>
<dbReference type="EMBL" id="ADBV01013505">
    <property type="protein sequence ID" value="EJW73742.1"/>
    <property type="molecule type" value="Genomic_DNA"/>
</dbReference>
<feature type="non-terminal residue" evidence="1">
    <location>
        <position position="1"/>
    </location>
</feature>
<evidence type="ECO:0000313" key="1">
    <source>
        <dbReference type="EMBL" id="EJW73742.1"/>
    </source>
</evidence>
<dbReference type="Proteomes" id="UP000004810">
    <property type="component" value="Unassembled WGS sequence"/>
</dbReference>
<name>J9E9S9_WUCBA</name>
<accession>J9E9S9</accession>
<protein>
    <submittedName>
        <fullName evidence="1">Uncharacterized protein</fullName>
    </submittedName>
</protein>
<comment type="caution">
    <text evidence="1">The sequence shown here is derived from an EMBL/GenBank/DDBJ whole genome shotgun (WGS) entry which is preliminary data.</text>
</comment>
<sequence>QIANVPLCANIIRAAAARSLLAVFEDGCDRKTQTQGYTHTHTYIHIHTHTYTYIYIYIYVM</sequence>